<dbReference type="Pfam" id="PF13500">
    <property type="entry name" value="AAA_26"/>
    <property type="match status" value="1"/>
</dbReference>
<dbReference type="GO" id="GO:0005524">
    <property type="term" value="F:ATP binding"/>
    <property type="evidence" value="ECO:0007669"/>
    <property type="project" value="UniProtKB-UniRule"/>
</dbReference>
<evidence type="ECO:0000256" key="4">
    <source>
        <dbReference type="ARBA" id="ARBA00022741"/>
    </source>
</evidence>
<evidence type="ECO:0000313" key="9">
    <source>
        <dbReference type="EMBL" id="PEH36799.1"/>
    </source>
</evidence>
<dbReference type="InterPro" id="IPR004472">
    <property type="entry name" value="DTB_synth_BioD"/>
</dbReference>
<dbReference type="GO" id="GO:0005829">
    <property type="term" value="C:cytosol"/>
    <property type="evidence" value="ECO:0007669"/>
    <property type="project" value="TreeGrafter"/>
</dbReference>
<feature type="binding site" evidence="8">
    <location>
        <begin position="186"/>
        <end position="187"/>
    </location>
    <ligand>
        <name>ATP</name>
        <dbReference type="ChEBI" id="CHEBI:30616"/>
    </ligand>
</feature>
<dbReference type="NCBIfam" id="TIGR00347">
    <property type="entry name" value="bioD"/>
    <property type="match status" value="1"/>
</dbReference>
<keyword evidence="3 8" id="KW-0479">Metal-binding</keyword>
<gene>
    <name evidence="8 9" type="primary">bioD</name>
    <name evidence="9" type="ORF">CRM94_19535</name>
</gene>
<dbReference type="SUPFAM" id="SSF52540">
    <property type="entry name" value="P-loop containing nucleoside triphosphate hydrolases"/>
    <property type="match status" value="1"/>
</dbReference>
<comment type="function">
    <text evidence="8">Catalyzes a mechanistically unusual reaction, the ATP-dependent insertion of CO2 between the N7 and N8 nitrogen atoms of 7,8-diaminopelargonic acid (DAPA, also called 7,8-diammoniononanoate) to form a ureido ring.</text>
</comment>
<feature type="binding site" evidence="8">
    <location>
        <position position="126"/>
    </location>
    <ligand>
        <name>Mg(2+)</name>
        <dbReference type="ChEBI" id="CHEBI:18420"/>
    </ligand>
</feature>
<dbReference type="FunFam" id="3.40.50.300:FF:000292">
    <property type="entry name" value="ATP-dependent dethiobiotin synthetase BioD"/>
    <property type="match status" value="1"/>
</dbReference>
<comment type="similarity">
    <text evidence="8">Belongs to the dethiobiotin synthetase family.</text>
</comment>
<evidence type="ECO:0000256" key="2">
    <source>
        <dbReference type="ARBA" id="ARBA00022598"/>
    </source>
</evidence>
<comment type="cofactor">
    <cofactor evidence="8">
        <name>Mg(2+)</name>
        <dbReference type="ChEBI" id="CHEBI:18420"/>
    </cofactor>
</comment>
<comment type="catalytic activity">
    <reaction evidence="8">
        <text>(7R,8S)-7,8-diammoniononanoate + CO2 + ATP = (4R,5S)-dethiobiotin + ADP + phosphate + 3 H(+)</text>
        <dbReference type="Rhea" id="RHEA:15805"/>
        <dbReference type="ChEBI" id="CHEBI:15378"/>
        <dbReference type="ChEBI" id="CHEBI:16526"/>
        <dbReference type="ChEBI" id="CHEBI:30616"/>
        <dbReference type="ChEBI" id="CHEBI:43474"/>
        <dbReference type="ChEBI" id="CHEBI:149469"/>
        <dbReference type="ChEBI" id="CHEBI:149473"/>
        <dbReference type="ChEBI" id="CHEBI:456216"/>
        <dbReference type="EC" id="6.3.3.3"/>
    </reaction>
</comment>
<comment type="subunit">
    <text evidence="8">Homodimer.</text>
</comment>
<evidence type="ECO:0000256" key="1">
    <source>
        <dbReference type="ARBA" id="ARBA00022490"/>
    </source>
</evidence>
<keyword evidence="7 8" id="KW-0460">Magnesium</keyword>
<dbReference type="PANTHER" id="PTHR43210:SF5">
    <property type="entry name" value="DETHIOBIOTIN SYNTHETASE"/>
    <property type="match status" value="1"/>
</dbReference>
<dbReference type="PANTHER" id="PTHR43210">
    <property type="entry name" value="DETHIOBIOTIN SYNTHETASE"/>
    <property type="match status" value="1"/>
</dbReference>
<evidence type="ECO:0000256" key="5">
    <source>
        <dbReference type="ARBA" id="ARBA00022756"/>
    </source>
</evidence>
<dbReference type="EMBL" id="PDDY01000004">
    <property type="protein sequence ID" value="PEH36799.1"/>
    <property type="molecule type" value="Genomic_DNA"/>
</dbReference>
<dbReference type="Gene3D" id="3.40.50.300">
    <property type="entry name" value="P-loop containing nucleotide triphosphate hydrolases"/>
    <property type="match status" value="1"/>
</dbReference>
<dbReference type="PIRSF" id="PIRSF006755">
    <property type="entry name" value="DTB_synth"/>
    <property type="match status" value="1"/>
</dbReference>
<evidence type="ECO:0000256" key="3">
    <source>
        <dbReference type="ARBA" id="ARBA00022723"/>
    </source>
</evidence>
<dbReference type="GO" id="GO:0004141">
    <property type="term" value="F:dethiobiotin synthase activity"/>
    <property type="evidence" value="ECO:0007669"/>
    <property type="project" value="UniProtKB-UniRule"/>
</dbReference>
<name>A0A2A7S057_BURGA</name>
<evidence type="ECO:0000256" key="7">
    <source>
        <dbReference type="ARBA" id="ARBA00022842"/>
    </source>
</evidence>
<evidence type="ECO:0000256" key="8">
    <source>
        <dbReference type="HAMAP-Rule" id="MF_00336"/>
    </source>
</evidence>
<comment type="caution">
    <text evidence="8">Lacks conserved residue(s) required for the propagation of feature annotation.</text>
</comment>
<proteinExistence type="inferred from homology"/>
<feature type="binding site" evidence="8">
    <location>
        <begin position="23"/>
        <end position="28"/>
    </location>
    <ligand>
        <name>ATP</name>
        <dbReference type="ChEBI" id="CHEBI:30616"/>
    </ligand>
</feature>
<dbReference type="Proteomes" id="UP000220629">
    <property type="component" value="Unassembled WGS sequence"/>
</dbReference>
<reference evidence="10" key="1">
    <citation type="submission" date="2017-09" db="EMBL/GenBank/DDBJ databases">
        <title>FDA dAtabase for Regulatory Grade micrObial Sequences (FDA-ARGOS): Supporting development and validation of Infectious Disease Dx tests.</title>
        <authorList>
            <person name="Minogue T."/>
            <person name="Wolcott M."/>
            <person name="Wasieloski L."/>
            <person name="Aguilar W."/>
            <person name="Moore D."/>
            <person name="Tallon L."/>
            <person name="Sadzewicz L."/>
            <person name="Ott S."/>
            <person name="Zhao X."/>
            <person name="Nagaraj S."/>
            <person name="Vavikolanu K."/>
            <person name="Aluvathingal J."/>
            <person name="Nadendla S."/>
            <person name="Sichtig H."/>
        </authorList>
    </citation>
    <scope>NUCLEOTIDE SEQUENCE [LARGE SCALE GENOMIC DNA]</scope>
    <source>
        <strain evidence="10">FDAARGOS_390</strain>
    </source>
</reference>
<dbReference type="CDD" id="cd03109">
    <property type="entry name" value="DTBS"/>
    <property type="match status" value="1"/>
</dbReference>
<dbReference type="GO" id="GO:0042803">
    <property type="term" value="F:protein homodimerization activity"/>
    <property type="evidence" value="ECO:0007669"/>
    <property type="project" value="UniProtKB-ARBA"/>
</dbReference>
<organism evidence="9 10">
    <name type="scientific">Burkholderia gladioli</name>
    <name type="common">Pseudomonas marginata</name>
    <name type="synonym">Phytomonas marginata</name>
    <dbReference type="NCBI Taxonomy" id="28095"/>
    <lineage>
        <taxon>Bacteria</taxon>
        <taxon>Pseudomonadati</taxon>
        <taxon>Pseudomonadota</taxon>
        <taxon>Betaproteobacteria</taxon>
        <taxon>Burkholderiales</taxon>
        <taxon>Burkholderiaceae</taxon>
        <taxon>Burkholderia</taxon>
    </lineage>
</organism>
<comment type="pathway">
    <text evidence="8">Cofactor biosynthesis; biotin biosynthesis; biotin from 7,8-diaminononanoate: step 1/2.</text>
</comment>
<dbReference type="AlphaFoldDB" id="A0A2A7S057"/>
<evidence type="ECO:0000256" key="6">
    <source>
        <dbReference type="ARBA" id="ARBA00022840"/>
    </source>
</evidence>
<evidence type="ECO:0000313" key="10">
    <source>
        <dbReference type="Proteomes" id="UP000220629"/>
    </source>
</evidence>
<dbReference type="HAMAP" id="MF_00336">
    <property type="entry name" value="BioD"/>
    <property type="match status" value="1"/>
</dbReference>
<feature type="active site" evidence="8">
    <location>
        <position position="48"/>
    </location>
</feature>
<dbReference type="GO" id="GO:0009102">
    <property type="term" value="P:biotin biosynthetic process"/>
    <property type="evidence" value="ECO:0007669"/>
    <property type="project" value="UniProtKB-UniRule"/>
</dbReference>
<dbReference type="RefSeq" id="WP_098153561.1">
    <property type="nucleotide sequence ID" value="NZ_CADEZS010000001.1"/>
</dbReference>
<protein>
    <recommendedName>
        <fullName evidence="8">ATP-dependent dethiobiotin synthetase BioD</fullName>
        <ecNumber evidence="8">6.3.3.3</ecNumber>
    </recommendedName>
    <alternativeName>
        <fullName evidence="8">DTB synthetase</fullName>
        <shortName evidence="8">DTBS</shortName>
    </alternativeName>
    <alternativeName>
        <fullName evidence="8">Dethiobiotin synthase</fullName>
    </alternativeName>
</protein>
<keyword evidence="2 8" id="KW-0436">Ligase</keyword>
<dbReference type="GO" id="GO:0000287">
    <property type="term" value="F:magnesium ion binding"/>
    <property type="evidence" value="ECO:0007669"/>
    <property type="project" value="UniProtKB-UniRule"/>
</dbReference>
<dbReference type="UniPathway" id="UPA00078">
    <property type="reaction ID" value="UER00161"/>
</dbReference>
<comment type="subcellular location">
    <subcellularLocation>
        <location evidence="8">Cytoplasm</location>
    </subcellularLocation>
</comment>
<dbReference type="EC" id="6.3.3.3" evidence="8"/>
<feature type="binding site" evidence="8">
    <location>
        <position position="65"/>
    </location>
    <ligand>
        <name>ATP</name>
        <dbReference type="ChEBI" id="CHEBI:30616"/>
    </ligand>
</feature>
<sequence>MSASPTASTSSTLSCFVTGTDTEIGKTFVSAALLHGFARHGLRAAAMKPIAAGAEERDGVLHNEDADQLDAAANVALPPAIRTPFMMKAPAAPHIVAAQEGLKLEIDTILAAHAQACRAAEVVVVEGVGGFRVPLDDRLDTADLAVALKLPVVLVVGVRLGCINHALLTADAIAARGLRIAGWVANRVDPAMLYADQNIATVAQWLAREHDAPLIGEIPHMTPPRAEQAAAALDIERLLAALRGANAARP</sequence>
<dbReference type="InterPro" id="IPR027417">
    <property type="entry name" value="P-loop_NTPase"/>
</dbReference>
<keyword evidence="4 8" id="KW-0547">Nucleotide-binding</keyword>
<feature type="binding site" evidence="8">
    <location>
        <position position="27"/>
    </location>
    <ligand>
        <name>Mg(2+)</name>
        <dbReference type="ChEBI" id="CHEBI:18420"/>
    </ligand>
</feature>
<comment type="caution">
    <text evidence="9">The sequence shown here is derived from an EMBL/GenBank/DDBJ whole genome shotgun (WGS) entry which is preliminary data.</text>
</comment>
<feature type="binding site" evidence="8">
    <location>
        <begin position="126"/>
        <end position="129"/>
    </location>
    <ligand>
        <name>ATP</name>
        <dbReference type="ChEBI" id="CHEBI:30616"/>
    </ligand>
</feature>
<keyword evidence="6 8" id="KW-0067">ATP-binding</keyword>
<accession>A0A2A7S057</accession>
<feature type="binding site" evidence="8">
    <location>
        <position position="65"/>
    </location>
    <ligand>
        <name>Mg(2+)</name>
        <dbReference type="ChEBI" id="CHEBI:18420"/>
    </ligand>
</feature>
<keyword evidence="1 8" id="KW-0963">Cytoplasm</keyword>
<keyword evidence="5 8" id="KW-0093">Biotin biosynthesis</keyword>